<dbReference type="Pfam" id="PF02458">
    <property type="entry name" value="Transferase"/>
    <property type="match status" value="1"/>
</dbReference>
<keyword evidence="2" id="KW-0012">Acyltransferase</keyword>
<evidence type="ECO:0000313" key="4">
    <source>
        <dbReference type="Proteomes" id="UP000507222"/>
    </source>
</evidence>
<accession>A0A6J5UHD9</accession>
<keyword evidence="1" id="KW-0808">Transferase</keyword>
<dbReference type="InterPro" id="IPR023213">
    <property type="entry name" value="CAT-like_dom_sf"/>
</dbReference>
<reference evidence="3 4" key="1">
    <citation type="submission" date="2020-05" db="EMBL/GenBank/DDBJ databases">
        <authorList>
            <person name="Campoy J."/>
            <person name="Schneeberger K."/>
            <person name="Spophaly S."/>
        </authorList>
    </citation>
    <scope>NUCLEOTIDE SEQUENCE [LARGE SCALE GENOMIC DNA]</scope>
    <source>
        <strain evidence="3">PruArmRojPasFocal</strain>
    </source>
</reference>
<dbReference type="PANTHER" id="PTHR31625">
    <property type="match status" value="1"/>
</dbReference>
<proteinExistence type="predicted"/>
<dbReference type="AlphaFoldDB" id="A0A6J5UHD9"/>
<dbReference type="Proteomes" id="UP000507222">
    <property type="component" value="Unassembled WGS sequence"/>
</dbReference>
<evidence type="ECO:0000256" key="2">
    <source>
        <dbReference type="ARBA" id="ARBA00023315"/>
    </source>
</evidence>
<protein>
    <submittedName>
        <fullName evidence="3">Uncharacterized protein</fullName>
    </submittedName>
</protein>
<gene>
    <name evidence="3" type="ORF">CURHAP_LOCUS23395</name>
</gene>
<evidence type="ECO:0000313" key="3">
    <source>
        <dbReference type="EMBL" id="CAB4274784.1"/>
    </source>
</evidence>
<dbReference type="InterPro" id="IPR051504">
    <property type="entry name" value="Plant_metabolite_acyltrans"/>
</dbReference>
<dbReference type="GO" id="GO:0016747">
    <property type="term" value="F:acyltransferase activity, transferring groups other than amino-acyl groups"/>
    <property type="evidence" value="ECO:0007669"/>
    <property type="project" value="UniProtKB-ARBA"/>
</dbReference>
<name>A0A6J5UHD9_PRUAR</name>
<evidence type="ECO:0000256" key="1">
    <source>
        <dbReference type="ARBA" id="ARBA00022679"/>
    </source>
</evidence>
<dbReference type="Gene3D" id="3.30.559.10">
    <property type="entry name" value="Chloramphenicol acetyltransferase-like domain"/>
    <property type="match status" value="2"/>
</dbReference>
<sequence length="472" mass="52751">MADQNSVKVIEICRVAPQPQAQQVPSHTDTQEFLHELTFFDLLWVRFRPSQRIFFYELPPSSHSTPLFFDSILPKLKASLSLTLQHFLPLAGNLTWPQSSHKPILNYVRGDTVSLTIAQYSNHHADYFNHLSSGSEFVEAREYHPFVPKLAISHEKAAAMAVQITHFPNLGFSIGTSMHHAVLDGKSSTLFFKSWAHLCKHGGFSASSSNQLPDQLKPFYGKMVINDRAGLEPIFLNQFLNSDRPNNRSLMCTIFRAPLPPDFVRGTFEFTSTKIEALRYLVIKKKQQQYQSLHLSTFSLTCAYAWVCLAKTEEIEGDKIVMIFSVDCRSRLDPPLPSNYFGNCLAGRAVVAERKGLLGEDGLVLAVNAITEVIKGLDKGLLNGAENWISTLYRDMQSTDVRVLTIVGSNRFQLYDTDFGWGRPKRTEVASIDKSGPISLSDSKNGGGGVEIGLVLKKQYMDAFAALLAKDL</sequence>
<dbReference type="EMBL" id="CAEKDK010000003">
    <property type="protein sequence ID" value="CAB4274784.1"/>
    <property type="molecule type" value="Genomic_DNA"/>
</dbReference>
<organism evidence="3 4">
    <name type="scientific">Prunus armeniaca</name>
    <name type="common">Apricot</name>
    <name type="synonym">Armeniaca vulgaris</name>
    <dbReference type="NCBI Taxonomy" id="36596"/>
    <lineage>
        <taxon>Eukaryota</taxon>
        <taxon>Viridiplantae</taxon>
        <taxon>Streptophyta</taxon>
        <taxon>Embryophyta</taxon>
        <taxon>Tracheophyta</taxon>
        <taxon>Spermatophyta</taxon>
        <taxon>Magnoliopsida</taxon>
        <taxon>eudicotyledons</taxon>
        <taxon>Gunneridae</taxon>
        <taxon>Pentapetalae</taxon>
        <taxon>rosids</taxon>
        <taxon>fabids</taxon>
        <taxon>Rosales</taxon>
        <taxon>Rosaceae</taxon>
        <taxon>Amygdaloideae</taxon>
        <taxon>Amygdaleae</taxon>
        <taxon>Prunus</taxon>
    </lineage>
</organism>
<dbReference type="SUPFAM" id="SSF52777">
    <property type="entry name" value="CoA-dependent acyltransferases"/>
    <property type="match status" value="1"/>
</dbReference>